<accession>A0AAD5LSR1</accession>
<gene>
    <name evidence="2" type="ORF">P43SY_012080</name>
</gene>
<evidence type="ECO:0000256" key="1">
    <source>
        <dbReference type="SAM" id="SignalP"/>
    </source>
</evidence>
<dbReference type="GO" id="GO:0016755">
    <property type="term" value="F:aminoacyltransferase activity"/>
    <property type="evidence" value="ECO:0007669"/>
    <property type="project" value="InterPro"/>
</dbReference>
<proteinExistence type="predicted"/>
<evidence type="ECO:0000313" key="3">
    <source>
        <dbReference type="Proteomes" id="UP001209570"/>
    </source>
</evidence>
<keyword evidence="1" id="KW-0732">Signal</keyword>
<dbReference type="Gene3D" id="3.30.40.240">
    <property type="entry name" value="Transglutaminase elicitor, body domain"/>
    <property type="match status" value="1"/>
</dbReference>
<organism evidence="2 3">
    <name type="scientific">Pythium insidiosum</name>
    <name type="common">Pythiosis disease agent</name>
    <dbReference type="NCBI Taxonomy" id="114742"/>
    <lineage>
        <taxon>Eukaryota</taxon>
        <taxon>Sar</taxon>
        <taxon>Stramenopiles</taxon>
        <taxon>Oomycota</taxon>
        <taxon>Peronosporomycetes</taxon>
        <taxon>Pythiales</taxon>
        <taxon>Pythiaceae</taxon>
        <taxon>Pythium</taxon>
    </lineage>
</organism>
<dbReference type="InterPro" id="IPR032048">
    <property type="entry name" value="TGase_elicitor"/>
</dbReference>
<evidence type="ECO:0000313" key="2">
    <source>
        <dbReference type="EMBL" id="KAJ0391607.1"/>
    </source>
</evidence>
<dbReference type="EMBL" id="JAKCXM010000937">
    <property type="protein sequence ID" value="KAJ0391607.1"/>
    <property type="molecule type" value="Genomic_DNA"/>
</dbReference>
<dbReference type="Proteomes" id="UP001209570">
    <property type="component" value="Unassembled WGS sequence"/>
</dbReference>
<dbReference type="AlphaFoldDB" id="A0AAD5LSR1"/>
<sequence length="238" mass="25582">MVFSPSKLFAVTVACLVAQDAMTVSAAPYESNPYNVKDFVTVLNRNHPALGAALASDIVMATVPEDPNLVLAASLAIKNTSAVELLNVTASAEAAAAATVTAGAPKSRSLEESNTDLAKLERHFGQPMERNLDTISKQYMRGEVTPTPWPASYWPIYADSINYRWKQGEGSPAEKYARAFGQDVKTFMDRVSVNNGIDGWTNRKKCTADSECSSLKDGSRCAKREGKSSGYCIPGCAT</sequence>
<dbReference type="Pfam" id="PF16683">
    <property type="entry name" value="TGase_elicitor"/>
    <property type="match status" value="1"/>
</dbReference>
<feature type="chain" id="PRO_5042050360" evidence="1">
    <location>
        <begin position="27"/>
        <end position="238"/>
    </location>
</feature>
<reference evidence="2" key="1">
    <citation type="submission" date="2021-12" db="EMBL/GenBank/DDBJ databases">
        <title>Prjna785345.</title>
        <authorList>
            <person name="Rujirawat T."/>
            <person name="Krajaejun T."/>
        </authorList>
    </citation>
    <scope>NUCLEOTIDE SEQUENCE</scope>
    <source>
        <strain evidence="2">Pi057C3</strain>
    </source>
</reference>
<keyword evidence="3" id="KW-1185">Reference proteome</keyword>
<feature type="signal peptide" evidence="1">
    <location>
        <begin position="1"/>
        <end position="26"/>
    </location>
</feature>
<protein>
    <submittedName>
        <fullName evidence="2">Uncharacterized protein</fullName>
    </submittedName>
</protein>
<name>A0AAD5LSR1_PYTIN</name>
<comment type="caution">
    <text evidence="2">The sequence shown here is derived from an EMBL/GenBank/DDBJ whole genome shotgun (WGS) entry which is preliminary data.</text>
</comment>